<evidence type="ECO:0000256" key="5">
    <source>
        <dbReference type="ARBA" id="ARBA00022692"/>
    </source>
</evidence>
<dbReference type="SUPFAM" id="SSF161098">
    <property type="entry name" value="MetI-like"/>
    <property type="match status" value="1"/>
</dbReference>
<keyword evidence="7 8" id="KW-0472">Membrane</keyword>
<evidence type="ECO:0000313" key="11">
    <source>
        <dbReference type="Proteomes" id="UP000515934"/>
    </source>
</evidence>
<reference evidence="10 11" key="1">
    <citation type="submission" date="2020-08" db="EMBL/GenBank/DDBJ databases">
        <title>Genome sequence of Leucobacter denitrificans KACC 14055T.</title>
        <authorList>
            <person name="Hyun D.-W."/>
            <person name="Bae J.-W."/>
        </authorList>
    </citation>
    <scope>NUCLEOTIDE SEQUENCE [LARGE SCALE GENOMIC DNA]</scope>
    <source>
        <strain evidence="10 11">KACC 14055</strain>
    </source>
</reference>
<dbReference type="PANTHER" id="PTHR42929:SF5">
    <property type="entry name" value="ABC TRANSPORTER PERMEASE PROTEIN"/>
    <property type="match status" value="1"/>
</dbReference>
<proteinExistence type="inferred from homology"/>
<keyword evidence="5 8" id="KW-0812">Transmembrane</keyword>
<dbReference type="Gene3D" id="1.10.3720.10">
    <property type="entry name" value="MetI-like"/>
    <property type="match status" value="1"/>
</dbReference>
<organism evidence="10 11">
    <name type="scientific">Leucobacter denitrificans</name>
    <dbReference type="NCBI Taxonomy" id="683042"/>
    <lineage>
        <taxon>Bacteria</taxon>
        <taxon>Bacillati</taxon>
        <taxon>Actinomycetota</taxon>
        <taxon>Actinomycetes</taxon>
        <taxon>Micrococcales</taxon>
        <taxon>Microbacteriaceae</taxon>
        <taxon>Leucobacter</taxon>
    </lineage>
</organism>
<dbReference type="PROSITE" id="PS50928">
    <property type="entry name" value="ABC_TM1"/>
    <property type="match status" value="1"/>
</dbReference>
<dbReference type="RefSeq" id="WP_187554762.1">
    <property type="nucleotide sequence ID" value="NZ_CP060716.1"/>
</dbReference>
<feature type="transmembrane region" description="Helical" evidence="8">
    <location>
        <begin position="71"/>
        <end position="94"/>
    </location>
</feature>
<dbReference type="InterPro" id="IPR035906">
    <property type="entry name" value="MetI-like_sf"/>
</dbReference>
<comment type="similarity">
    <text evidence="2">Belongs to the binding-protein-dependent transport system permease family. CysTW subfamily.</text>
</comment>
<dbReference type="PANTHER" id="PTHR42929">
    <property type="entry name" value="INNER MEMBRANE ABC TRANSPORTER PERMEASE PROTEIN YDCU-RELATED-RELATED"/>
    <property type="match status" value="1"/>
</dbReference>
<evidence type="ECO:0000256" key="2">
    <source>
        <dbReference type="ARBA" id="ARBA00007069"/>
    </source>
</evidence>
<keyword evidence="4" id="KW-1003">Cell membrane</keyword>
<evidence type="ECO:0000256" key="6">
    <source>
        <dbReference type="ARBA" id="ARBA00022989"/>
    </source>
</evidence>
<evidence type="ECO:0000256" key="3">
    <source>
        <dbReference type="ARBA" id="ARBA00022448"/>
    </source>
</evidence>
<sequence length="293" mass="31636">MTTTNLPIGRADRKGSRAQSRALLLLLPAYALLIGVFAFPVLESVWRSFTDPELGLANYEWVFSNENNLTVIGRTFGNALLAMVICLLLAYPYAYLMTIVGKRARMVLVVIALIPFWTSLMIRTFAWIVLLQDSGVINSLLQLIGLEPLQLIRTNTGVLIGLSQVLMPFMVLPLYAVMSGIDHRLVTAARSLGARPSVAFFKVFLPLSLPGVAAGGLLVFIQALGFYVTPALLGSPSDSMLAQAIYAQVSGLLQWGRGGALGVILLVCTLLVLGLIGLVSKFASRRGLGIKVF</sequence>
<dbReference type="Pfam" id="PF00528">
    <property type="entry name" value="BPD_transp_1"/>
    <property type="match status" value="1"/>
</dbReference>
<evidence type="ECO:0000256" key="7">
    <source>
        <dbReference type="ARBA" id="ARBA00023136"/>
    </source>
</evidence>
<comment type="subcellular location">
    <subcellularLocation>
        <location evidence="1 8">Cell membrane</location>
        <topology evidence="1 8">Multi-pass membrane protein</topology>
    </subcellularLocation>
</comment>
<feature type="domain" description="ABC transmembrane type-1" evidence="9">
    <location>
        <begin position="72"/>
        <end position="276"/>
    </location>
</feature>
<dbReference type="InterPro" id="IPR000515">
    <property type="entry name" value="MetI-like"/>
</dbReference>
<feature type="transmembrane region" description="Helical" evidence="8">
    <location>
        <begin position="158"/>
        <end position="178"/>
    </location>
</feature>
<dbReference type="CDD" id="cd06261">
    <property type="entry name" value="TM_PBP2"/>
    <property type="match status" value="1"/>
</dbReference>
<gene>
    <name evidence="10" type="ORF">H9L06_08390</name>
</gene>
<evidence type="ECO:0000256" key="8">
    <source>
        <dbReference type="RuleBase" id="RU363032"/>
    </source>
</evidence>
<keyword evidence="11" id="KW-1185">Reference proteome</keyword>
<feature type="transmembrane region" description="Helical" evidence="8">
    <location>
        <begin position="259"/>
        <end position="279"/>
    </location>
</feature>
<accession>A0A7G9S366</accession>
<dbReference type="Proteomes" id="UP000515934">
    <property type="component" value="Chromosome"/>
</dbReference>
<dbReference type="GO" id="GO:0055085">
    <property type="term" value="P:transmembrane transport"/>
    <property type="evidence" value="ECO:0007669"/>
    <property type="project" value="InterPro"/>
</dbReference>
<evidence type="ECO:0000256" key="4">
    <source>
        <dbReference type="ARBA" id="ARBA00022475"/>
    </source>
</evidence>
<name>A0A7G9S366_9MICO</name>
<dbReference type="GO" id="GO:0005886">
    <property type="term" value="C:plasma membrane"/>
    <property type="evidence" value="ECO:0007669"/>
    <property type="project" value="UniProtKB-SubCell"/>
</dbReference>
<evidence type="ECO:0000256" key="1">
    <source>
        <dbReference type="ARBA" id="ARBA00004651"/>
    </source>
</evidence>
<evidence type="ECO:0000259" key="9">
    <source>
        <dbReference type="PROSITE" id="PS50928"/>
    </source>
</evidence>
<protein>
    <submittedName>
        <fullName evidence="10">ABC transporter permease</fullName>
    </submittedName>
</protein>
<feature type="transmembrane region" description="Helical" evidence="8">
    <location>
        <begin position="199"/>
        <end position="228"/>
    </location>
</feature>
<dbReference type="KEGG" id="ldn:H9L06_08390"/>
<feature type="transmembrane region" description="Helical" evidence="8">
    <location>
        <begin position="22"/>
        <end position="42"/>
    </location>
</feature>
<dbReference type="AlphaFoldDB" id="A0A7G9S366"/>
<feature type="transmembrane region" description="Helical" evidence="8">
    <location>
        <begin position="106"/>
        <end position="130"/>
    </location>
</feature>
<evidence type="ECO:0000313" key="10">
    <source>
        <dbReference type="EMBL" id="QNN62291.1"/>
    </source>
</evidence>
<keyword evidence="6 8" id="KW-1133">Transmembrane helix</keyword>
<dbReference type="EMBL" id="CP060716">
    <property type="protein sequence ID" value="QNN62291.1"/>
    <property type="molecule type" value="Genomic_DNA"/>
</dbReference>
<keyword evidence="3 8" id="KW-0813">Transport</keyword>